<organism evidence="6">
    <name type="scientific">Haptolina brevifila</name>
    <dbReference type="NCBI Taxonomy" id="156173"/>
    <lineage>
        <taxon>Eukaryota</taxon>
        <taxon>Haptista</taxon>
        <taxon>Haptophyta</taxon>
        <taxon>Prymnesiophyceae</taxon>
        <taxon>Prymnesiales</taxon>
        <taxon>Prymnesiaceae</taxon>
        <taxon>Haptolina</taxon>
    </lineage>
</organism>
<dbReference type="Gene3D" id="2.20.110.10">
    <property type="entry name" value="Histone H3 K4-specific methyltransferase SET7/9 N-terminal domain"/>
    <property type="match status" value="6"/>
</dbReference>
<dbReference type="GO" id="GO:0008270">
    <property type="term" value="F:zinc ion binding"/>
    <property type="evidence" value="ECO:0007669"/>
    <property type="project" value="UniProtKB-KW"/>
</dbReference>
<keyword evidence="3" id="KW-0863">Zinc-finger</keyword>
<accession>A0A7S2NP37</accession>
<dbReference type="SUPFAM" id="SSF57850">
    <property type="entry name" value="RING/U-box"/>
    <property type="match status" value="1"/>
</dbReference>
<dbReference type="AlphaFoldDB" id="A0A7S2NP37"/>
<keyword evidence="1" id="KW-0479">Metal-binding</keyword>
<evidence type="ECO:0000256" key="1">
    <source>
        <dbReference type="ARBA" id="ARBA00022723"/>
    </source>
</evidence>
<name>A0A7S2NP37_9EUKA</name>
<evidence type="ECO:0000313" key="6">
    <source>
        <dbReference type="EMBL" id="CAD9550536.1"/>
    </source>
</evidence>
<dbReference type="SUPFAM" id="SSF82185">
    <property type="entry name" value="Histone H3 K4-specific methyltransferase SET7/9 N-terminal domain"/>
    <property type="match status" value="3"/>
</dbReference>
<dbReference type="Pfam" id="PF00569">
    <property type="entry name" value="ZZ"/>
    <property type="match status" value="1"/>
</dbReference>
<dbReference type="Pfam" id="PF02493">
    <property type="entry name" value="MORN"/>
    <property type="match status" value="12"/>
</dbReference>
<protein>
    <recommendedName>
        <fullName evidence="5">ZZ-type domain-containing protein</fullName>
    </recommendedName>
</protein>
<keyword evidence="2" id="KW-0677">Repeat</keyword>
<dbReference type="InterPro" id="IPR003409">
    <property type="entry name" value="MORN"/>
</dbReference>
<reference evidence="6" key="1">
    <citation type="submission" date="2021-01" db="EMBL/GenBank/DDBJ databases">
        <authorList>
            <person name="Corre E."/>
            <person name="Pelletier E."/>
            <person name="Niang G."/>
            <person name="Scheremetjew M."/>
            <person name="Finn R."/>
            <person name="Kale V."/>
            <person name="Holt S."/>
            <person name="Cochrane G."/>
            <person name="Meng A."/>
            <person name="Brown T."/>
            <person name="Cohen L."/>
        </authorList>
    </citation>
    <scope>NUCLEOTIDE SEQUENCE</scope>
    <source>
        <strain evidence="6">UTEX LB 985</strain>
    </source>
</reference>
<dbReference type="SMART" id="SM00698">
    <property type="entry name" value="MORN"/>
    <property type="match status" value="11"/>
</dbReference>
<dbReference type="InterPro" id="IPR000433">
    <property type="entry name" value="Znf_ZZ"/>
</dbReference>
<gene>
    <name evidence="6" type="ORF">CBRE1094_LOCUS45306</name>
</gene>
<feature type="domain" description="ZZ-type" evidence="5">
    <location>
        <begin position="524"/>
        <end position="552"/>
    </location>
</feature>
<sequence length="632" mass="68780">MGDVYASSLGTVVMRHRSVPPRPTALDGVLLIIPQAGGELDGDGKVVEDELRRVMSTHGIVKQVLREGGRWRVCFGSHAQAEAAAEAASSEGGLPSGAMAVFTLYTARPYTARGWTTFESGVSSEALDHVRYFESLHALLTCLPAKLVEIDTDVPSPVLTVKADEGDAGVGPRIESVNAMLRGAFFTGKGDKAVVIELYREYMRKIIHAITRSGERQLCTHDGQTNSAGQNEGFGKTRWVNGDMYEGQWVAGLKEGRGRYIYAHGDVYEGEYRHGQPNGRGRYQYETGDVYDGEWVDDAKEGYGTYTFAISGDVYEGGYSANKKHGHGVLRCEGGRHTYDGQFVTGQQEGHGLCMYADGTRYEGKWRANIWEGYGKYEDGDGNRYAGEWVNGQPSGVGAWQYADGSSFEGQYRESIKHGHGLHRFGDASFYEGQYIEGVFEGNGLYVFANGAQYNGEWVGGTNQGRGAFRYADGYVFNGEWRANAWHGIGTLTHPCGMSEVGHYDSGAMVSDGVRWNAPVGLHVGISCDECGMAPLAGIRYHKRGADYDLCEAEFAKLLVGDRGLYEAIPPPLAWRVQGGTQLEGQEGGFGELLEILSYEEARALSEGSSLPIPAHVVGIGCRGVQQDCVEV</sequence>
<keyword evidence="4" id="KW-0862">Zinc</keyword>
<dbReference type="PANTHER" id="PTHR43215:SF14">
    <property type="entry name" value="RADIAL SPOKE HEAD 1 HOMOLOG"/>
    <property type="match status" value="1"/>
</dbReference>
<evidence type="ECO:0000259" key="5">
    <source>
        <dbReference type="Pfam" id="PF00569"/>
    </source>
</evidence>
<evidence type="ECO:0000256" key="2">
    <source>
        <dbReference type="ARBA" id="ARBA00022737"/>
    </source>
</evidence>
<dbReference type="PANTHER" id="PTHR43215">
    <property type="entry name" value="RADIAL SPOKE HEAD 1 HOMOLOG"/>
    <property type="match status" value="1"/>
</dbReference>
<evidence type="ECO:0000256" key="3">
    <source>
        <dbReference type="ARBA" id="ARBA00022771"/>
    </source>
</evidence>
<evidence type="ECO:0000256" key="4">
    <source>
        <dbReference type="ARBA" id="ARBA00022833"/>
    </source>
</evidence>
<proteinExistence type="predicted"/>
<dbReference type="EMBL" id="HBGU01082994">
    <property type="protein sequence ID" value="CAD9550536.1"/>
    <property type="molecule type" value="Transcribed_RNA"/>
</dbReference>